<dbReference type="EMBL" id="DWWD01000042">
    <property type="protein sequence ID" value="HJC51019.1"/>
    <property type="molecule type" value="Genomic_DNA"/>
</dbReference>
<gene>
    <name evidence="1" type="ORF">H9754_10735</name>
</gene>
<dbReference type="Gene3D" id="3.40.50.1360">
    <property type="match status" value="1"/>
</dbReference>
<accession>A0A9D2PIT5</accession>
<reference evidence="1" key="1">
    <citation type="journal article" date="2021" name="PeerJ">
        <title>Extensive microbial diversity within the chicken gut microbiome revealed by metagenomics and culture.</title>
        <authorList>
            <person name="Gilroy R."/>
            <person name="Ravi A."/>
            <person name="Getino M."/>
            <person name="Pursley I."/>
            <person name="Horton D.L."/>
            <person name="Alikhan N.F."/>
            <person name="Baker D."/>
            <person name="Gharbi K."/>
            <person name="Hall N."/>
            <person name="Watson M."/>
            <person name="Adriaenssens E.M."/>
            <person name="Foster-Nyarko E."/>
            <person name="Jarju S."/>
            <person name="Secka A."/>
            <person name="Antonio M."/>
            <person name="Oren A."/>
            <person name="Chaudhuri R.R."/>
            <person name="La Ragione R."/>
            <person name="Hildebrand F."/>
            <person name="Pallen M.J."/>
        </authorList>
    </citation>
    <scope>NUCLEOTIDE SEQUENCE</scope>
    <source>
        <strain evidence="1">ChiSjej3B21-8574</strain>
    </source>
</reference>
<dbReference type="InterPro" id="IPR037171">
    <property type="entry name" value="NagB/RpiA_transferase-like"/>
</dbReference>
<protein>
    <submittedName>
        <fullName evidence="1">Uncharacterized protein</fullName>
    </submittedName>
</protein>
<organism evidence="1 2">
    <name type="scientific">Candidatus Anaerostipes avistercoris</name>
    <dbReference type="NCBI Taxonomy" id="2838462"/>
    <lineage>
        <taxon>Bacteria</taxon>
        <taxon>Bacillati</taxon>
        <taxon>Bacillota</taxon>
        <taxon>Clostridia</taxon>
        <taxon>Lachnospirales</taxon>
        <taxon>Lachnospiraceae</taxon>
        <taxon>Anaerostipes</taxon>
    </lineage>
</organism>
<dbReference type="AlphaFoldDB" id="A0A9D2PIT5"/>
<evidence type="ECO:0000313" key="2">
    <source>
        <dbReference type="Proteomes" id="UP000823904"/>
    </source>
</evidence>
<reference evidence="1" key="2">
    <citation type="submission" date="2021-04" db="EMBL/GenBank/DDBJ databases">
        <authorList>
            <person name="Gilroy R."/>
        </authorList>
    </citation>
    <scope>NUCLEOTIDE SEQUENCE</scope>
    <source>
        <strain evidence="1">ChiSjej3B21-8574</strain>
    </source>
</reference>
<sequence>MQAAGNSRLSIGIADGVYKAEIIHAVLSLHLINAFFTNKETALSLLAETSDIV</sequence>
<proteinExistence type="predicted"/>
<dbReference type="Proteomes" id="UP000823904">
    <property type="component" value="Unassembled WGS sequence"/>
</dbReference>
<dbReference type="SUPFAM" id="SSF100950">
    <property type="entry name" value="NagB/RpiA/CoA transferase-like"/>
    <property type="match status" value="1"/>
</dbReference>
<name>A0A9D2PIT5_9FIRM</name>
<comment type="caution">
    <text evidence="1">The sequence shown here is derived from an EMBL/GenBank/DDBJ whole genome shotgun (WGS) entry which is preliminary data.</text>
</comment>
<evidence type="ECO:0000313" key="1">
    <source>
        <dbReference type="EMBL" id="HJC51019.1"/>
    </source>
</evidence>